<evidence type="ECO:0000313" key="2">
    <source>
        <dbReference type="Proteomes" id="UP000516349"/>
    </source>
</evidence>
<organism evidence="1 2">
    <name type="scientific">Entomobacter blattae</name>
    <dbReference type="NCBI Taxonomy" id="2762277"/>
    <lineage>
        <taxon>Bacteria</taxon>
        <taxon>Pseudomonadati</taxon>
        <taxon>Pseudomonadota</taxon>
        <taxon>Alphaproteobacteria</taxon>
        <taxon>Acetobacterales</taxon>
        <taxon>Acetobacteraceae</taxon>
        <taxon>Entomobacter</taxon>
    </lineage>
</organism>
<name>A0A7H1NTR9_9PROT</name>
<gene>
    <name evidence="1" type="ORF">JGUZn3_19740</name>
</gene>
<proteinExistence type="predicted"/>
<dbReference type="KEGG" id="ebla:JGUZn3_19740"/>
<reference evidence="1 2" key="1">
    <citation type="submission" date="2020-08" db="EMBL/GenBank/DDBJ databases">
        <title>Complete genome sequence of Entomobacter blattae G55GP.</title>
        <authorList>
            <person name="Poehlein A."/>
            <person name="Guzman J."/>
            <person name="Daniel R."/>
            <person name="Vilcinskas A."/>
        </authorList>
    </citation>
    <scope>NUCLEOTIDE SEQUENCE [LARGE SCALE GENOMIC DNA]</scope>
    <source>
        <strain evidence="1 2">G55GP</strain>
    </source>
</reference>
<protein>
    <submittedName>
        <fullName evidence="1">Uncharacterized protein</fullName>
    </submittedName>
</protein>
<dbReference type="AlphaFoldDB" id="A0A7H1NTR9"/>
<dbReference type="EMBL" id="CP060244">
    <property type="protein sequence ID" value="QNT79179.1"/>
    <property type="molecule type" value="Genomic_DNA"/>
</dbReference>
<dbReference type="RefSeq" id="WP_203413362.1">
    <property type="nucleotide sequence ID" value="NZ_CP060244.1"/>
</dbReference>
<sequence>MSEKKSSCMRKLVFILSCLFCFWLGKLSPWLDHIDYLSSVDLTSALYENFSPDKKYKVSYYGLFGEGDSFYYFILSPAREKVSPGTVGALIDNTIMMSDYNIIPANNGPLTNKRIGHLLDENQTVQWVDNNTVHVKLPCGQWGDLRNTYRSQGHKIMIKYVIPKECFNESFIVE</sequence>
<accession>A0A7H1NTR9</accession>
<evidence type="ECO:0000313" key="1">
    <source>
        <dbReference type="EMBL" id="QNT79179.1"/>
    </source>
</evidence>
<keyword evidence="2" id="KW-1185">Reference proteome</keyword>
<dbReference type="Proteomes" id="UP000516349">
    <property type="component" value="Chromosome"/>
</dbReference>